<reference evidence="2 3" key="1">
    <citation type="submission" date="2015-12" db="EMBL/GenBank/DDBJ databases">
        <title>Draft genome sequence of the thermoanaerobe Thermotalea metallivorans, an isolate from the runoff channel of the Great Artesian Basin, Australia.</title>
        <authorList>
            <person name="Patel B.K."/>
        </authorList>
    </citation>
    <scope>NUCLEOTIDE SEQUENCE [LARGE SCALE GENOMIC DNA]</scope>
    <source>
        <strain evidence="2 3">B2-1</strain>
    </source>
</reference>
<name>A0A140L9Z4_9FIRM</name>
<feature type="transmembrane region" description="Helical" evidence="1">
    <location>
        <begin position="66"/>
        <end position="92"/>
    </location>
</feature>
<organism evidence="2 3">
    <name type="scientific">Thermotalea metallivorans</name>
    <dbReference type="NCBI Taxonomy" id="520762"/>
    <lineage>
        <taxon>Bacteria</taxon>
        <taxon>Bacillati</taxon>
        <taxon>Bacillota</taxon>
        <taxon>Clostridia</taxon>
        <taxon>Peptostreptococcales</taxon>
        <taxon>Thermotaleaceae</taxon>
        <taxon>Thermotalea</taxon>
    </lineage>
</organism>
<dbReference type="STRING" id="520762.AN619_04950"/>
<evidence type="ECO:0000313" key="2">
    <source>
        <dbReference type="EMBL" id="KXG77369.1"/>
    </source>
</evidence>
<keyword evidence="3" id="KW-1185">Reference proteome</keyword>
<accession>A0A140L9Z4</accession>
<comment type="caution">
    <text evidence="2">The sequence shown here is derived from an EMBL/GenBank/DDBJ whole genome shotgun (WGS) entry which is preliminary data.</text>
</comment>
<evidence type="ECO:0000256" key="1">
    <source>
        <dbReference type="SAM" id="Phobius"/>
    </source>
</evidence>
<protein>
    <submittedName>
        <fullName evidence="2">Uncharacterized protein</fullName>
    </submittedName>
</protein>
<sequence>MLPQKKLFMPDISNLIGAAYPFIMIVNFVIGIFGLWLLSVSGWHMILAVKGLFTGTSSWKSFGMRFLQILVGVTIIFGALTATWYDIFVFLWEKVATKAIENFNKEAPKDIVPQENKPSGYLDQFKYAIQYGIIMIKGV</sequence>
<evidence type="ECO:0000313" key="3">
    <source>
        <dbReference type="Proteomes" id="UP000070456"/>
    </source>
</evidence>
<gene>
    <name evidence="2" type="ORF">AN619_04950</name>
</gene>
<keyword evidence="1" id="KW-0472">Membrane</keyword>
<dbReference type="Proteomes" id="UP000070456">
    <property type="component" value="Unassembled WGS sequence"/>
</dbReference>
<proteinExistence type="predicted"/>
<keyword evidence="1" id="KW-1133">Transmembrane helix</keyword>
<dbReference type="EMBL" id="LOEE01000016">
    <property type="protein sequence ID" value="KXG77369.1"/>
    <property type="molecule type" value="Genomic_DNA"/>
</dbReference>
<dbReference type="AlphaFoldDB" id="A0A140L9Z4"/>
<feature type="transmembrane region" description="Helical" evidence="1">
    <location>
        <begin position="20"/>
        <end position="46"/>
    </location>
</feature>
<dbReference type="RefSeq" id="WP_068554764.1">
    <property type="nucleotide sequence ID" value="NZ_LOEE01000016.1"/>
</dbReference>
<keyword evidence="1" id="KW-0812">Transmembrane</keyword>